<dbReference type="InterPro" id="IPR034113">
    <property type="entry name" value="SCP_GAPR1-like"/>
</dbReference>
<organism evidence="17 18">
    <name type="scientific">Macrostomum lignano</name>
    <dbReference type="NCBI Taxonomy" id="282301"/>
    <lineage>
        <taxon>Eukaryota</taxon>
        <taxon>Metazoa</taxon>
        <taxon>Spiralia</taxon>
        <taxon>Lophotrochozoa</taxon>
        <taxon>Platyhelminthes</taxon>
        <taxon>Rhabditophora</taxon>
        <taxon>Macrostomorpha</taxon>
        <taxon>Macrostomida</taxon>
        <taxon>Macrostomidae</taxon>
        <taxon>Macrostomum</taxon>
    </lineage>
</organism>
<evidence type="ECO:0000256" key="10">
    <source>
        <dbReference type="ARBA" id="ARBA00023034"/>
    </source>
</evidence>
<dbReference type="Proteomes" id="UP000095280">
    <property type="component" value="Unplaced"/>
</dbReference>
<dbReference type="CDD" id="cd05382">
    <property type="entry name" value="CAP_GAPR1-like"/>
    <property type="match status" value="1"/>
</dbReference>
<keyword evidence="13" id="KW-1015">Disulfide bond</keyword>
<keyword evidence="6 15" id="KW-0812">Transmembrane</keyword>
<dbReference type="GO" id="GO:0006914">
    <property type="term" value="P:autophagy"/>
    <property type="evidence" value="ECO:0007669"/>
    <property type="project" value="UniProtKB-KW"/>
</dbReference>
<evidence type="ECO:0000313" key="17">
    <source>
        <dbReference type="Proteomes" id="UP000095280"/>
    </source>
</evidence>
<evidence type="ECO:0000256" key="8">
    <source>
        <dbReference type="ARBA" id="ARBA00022989"/>
    </source>
</evidence>
<evidence type="ECO:0000256" key="4">
    <source>
        <dbReference type="ARBA" id="ARBA00005363"/>
    </source>
</evidence>
<dbReference type="InterPro" id="IPR035940">
    <property type="entry name" value="CAP_sf"/>
</dbReference>
<dbReference type="Pfam" id="PF09451">
    <property type="entry name" value="ATG27"/>
    <property type="match status" value="1"/>
</dbReference>
<name>A0A1I8GYC6_9PLAT</name>
<dbReference type="PROSITE" id="PS51914">
    <property type="entry name" value="MRH"/>
    <property type="match status" value="1"/>
</dbReference>
<protein>
    <recommendedName>
        <fullName evidence="5">Autophagy-related protein 27</fullName>
    </recommendedName>
</protein>
<evidence type="ECO:0000259" key="16">
    <source>
        <dbReference type="PROSITE" id="PS51914"/>
    </source>
</evidence>
<comment type="subcellular location">
    <subcellularLocation>
        <location evidence="2">Cytoplasmic vesicle membrane</location>
        <topology evidence="2">Single-pass type I membrane protein</topology>
    </subcellularLocation>
    <subcellularLocation>
        <location evidence="3">Golgi apparatus membrane</location>
    </subcellularLocation>
    <subcellularLocation>
        <location evidence="1">Mitochondrion membrane</location>
        <topology evidence="1">Single-pass membrane protein</topology>
    </subcellularLocation>
</comment>
<keyword evidence="9" id="KW-0072">Autophagy</keyword>
<feature type="transmembrane region" description="Helical" evidence="15">
    <location>
        <begin position="372"/>
        <end position="392"/>
    </location>
</feature>
<dbReference type="Gene3D" id="3.40.33.10">
    <property type="entry name" value="CAP"/>
    <property type="match status" value="1"/>
</dbReference>
<dbReference type="Pfam" id="PF00188">
    <property type="entry name" value="CAP"/>
    <property type="match status" value="1"/>
</dbReference>
<evidence type="ECO:0000256" key="7">
    <source>
        <dbReference type="ARBA" id="ARBA00022729"/>
    </source>
</evidence>
<evidence type="ECO:0000256" key="3">
    <source>
        <dbReference type="ARBA" id="ARBA00004394"/>
    </source>
</evidence>
<dbReference type="GO" id="GO:0000139">
    <property type="term" value="C:Golgi membrane"/>
    <property type="evidence" value="ECO:0007669"/>
    <property type="project" value="UniProtKB-SubCell"/>
</dbReference>
<evidence type="ECO:0000256" key="12">
    <source>
        <dbReference type="ARBA" id="ARBA00023136"/>
    </source>
</evidence>
<dbReference type="InterPro" id="IPR009011">
    <property type="entry name" value="Man6P_isomerase_rcpt-bd_dom_sf"/>
</dbReference>
<evidence type="ECO:0000256" key="5">
    <source>
        <dbReference type="ARBA" id="ARBA00013776"/>
    </source>
</evidence>
<evidence type="ECO:0000256" key="14">
    <source>
        <dbReference type="ARBA" id="ARBA00023329"/>
    </source>
</evidence>
<evidence type="ECO:0000256" key="11">
    <source>
        <dbReference type="ARBA" id="ARBA00023128"/>
    </source>
</evidence>
<dbReference type="Gene3D" id="2.70.130.10">
    <property type="entry name" value="Mannose-6-phosphate receptor binding domain"/>
    <property type="match status" value="1"/>
</dbReference>
<dbReference type="GO" id="GO:0031966">
    <property type="term" value="C:mitochondrial membrane"/>
    <property type="evidence" value="ECO:0007669"/>
    <property type="project" value="UniProtKB-SubCell"/>
</dbReference>
<evidence type="ECO:0000256" key="2">
    <source>
        <dbReference type="ARBA" id="ARBA00004358"/>
    </source>
</evidence>
<feature type="transmembrane region" description="Helical" evidence="15">
    <location>
        <begin position="335"/>
        <end position="357"/>
    </location>
</feature>
<dbReference type="SUPFAM" id="SSF55797">
    <property type="entry name" value="PR-1-like"/>
    <property type="match status" value="1"/>
</dbReference>
<comment type="similarity">
    <text evidence="4">Belongs to the ATG27 family.</text>
</comment>
<dbReference type="PANTHER" id="PTHR10334">
    <property type="entry name" value="CYSTEINE-RICH SECRETORY PROTEIN-RELATED"/>
    <property type="match status" value="1"/>
</dbReference>
<dbReference type="GO" id="GO:0030659">
    <property type="term" value="C:cytoplasmic vesicle membrane"/>
    <property type="evidence" value="ECO:0007669"/>
    <property type="project" value="UniProtKB-SubCell"/>
</dbReference>
<dbReference type="InterPro" id="IPR018939">
    <property type="entry name" value="Autophagy-rel_prot_27"/>
</dbReference>
<evidence type="ECO:0000256" key="9">
    <source>
        <dbReference type="ARBA" id="ARBA00023006"/>
    </source>
</evidence>
<keyword evidence="8 15" id="KW-1133">Transmembrane helix</keyword>
<dbReference type="InterPro" id="IPR014044">
    <property type="entry name" value="CAP_dom"/>
</dbReference>
<keyword evidence="11" id="KW-0496">Mitochondrion</keyword>
<keyword evidence="7" id="KW-0732">Signal</keyword>
<keyword evidence="14" id="KW-0968">Cytoplasmic vesicle</keyword>
<accession>A0A1I8GYC6</accession>
<evidence type="ECO:0000313" key="18">
    <source>
        <dbReference type="WBParaSite" id="maker-uti_cns_0003661-snap-gene-0.7-mRNA-1"/>
    </source>
</evidence>
<evidence type="ECO:0000256" key="1">
    <source>
        <dbReference type="ARBA" id="ARBA00004304"/>
    </source>
</evidence>
<reference evidence="18" key="1">
    <citation type="submission" date="2016-11" db="UniProtKB">
        <authorList>
            <consortium name="WormBaseParasite"/>
        </authorList>
    </citation>
    <scope>IDENTIFICATION</scope>
</reference>
<proteinExistence type="inferred from homology"/>
<dbReference type="InterPro" id="IPR044865">
    <property type="entry name" value="MRH_dom"/>
</dbReference>
<feature type="domain" description="MRH" evidence="16">
    <location>
        <begin position="173"/>
        <end position="323"/>
    </location>
</feature>
<keyword evidence="10" id="KW-0333">Golgi apparatus</keyword>
<dbReference type="InterPro" id="IPR001283">
    <property type="entry name" value="CRISP-related"/>
</dbReference>
<dbReference type="PRINTS" id="PR00837">
    <property type="entry name" value="V5TPXLIKE"/>
</dbReference>
<evidence type="ECO:0000256" key="13">
    <source>
        <dbReference type="ARBA" id="ARBA00023157"/>
    </source>
</evidence>
<evidence type="ECO:0000256" key="6">
    <source>
        <dbReference type="ARBA" id="ARBA00022692"/>
    </source>
</evidence>
<keyword evidence="17" id="KW-1185">Reference proteome</keyword>
<dbReference type="WBParaSite" id="maker-uti_cns_0003661-snap-gene-0.7-mRNA-1">
    <property type="protein sequence ID" value="maker-uti_cns_0003661-snap-gene-0.7-mRNA-1"/>
    <property type="gene ID" value="maker-uti_cns_0003661-snap-gene-0.7"/>
</dbReference>
<dbReference type="SMART" id="SM00198">
    <property type="entry name" value="SCP"/>
    <property type="match status" value="1"/>
</dbReference>
<dbReference type="AlphaFoldDB" id="A0A1I8GYC6"/>
<evidence type="ECO:0000256" key="15">
    <source>
        <dbReference type="SAM" id="Phobius"/>
    </source>
</evidence>
<keyword evidence="12 15" id="KW-0472">Membrane</keyword>
<sequence length="395" mass="43736">MASSNTSEASVRQKDIFNIECLTIVNTYRRVHGVPHLCYSEKLAEKAQVWASKLAMEDKDLLHDPAILAAESSASVDWGRTDGENVGVTNPQINSYYEVLDVLSTWYSEIKDYNFDQHNESPRTSFFTQMIWASTRVAGFAKAKSKSGRTFIVARFRPTGNLVVIGILSEKLDSCRAKFPEGSLDLSPLDGLVNGTKGEPKFINFAQVSIAGVSYFLSYNPCSGFGCVGDNSAAICANDAYKIGLKYDVASQIDNDIYLENGTVQIRYTSVDKSQSKDFVTIVTLVCILDSQTRVNSSFIDKVNLTLDNRLTFRLHSVHSCLTNKTSSGWSPGDVLLLIVGLMLLLYFFGFLLFNAFVQKRTGLDVLPHRHAWIYLALLIKDGFSFTIGAILDSA</sequence>